<dbReference type="InterPro" id="IPR005509">
    <property type="entry name" value="AfsA_hotdog_dom"/>
</dbReference>
<reference evidence="2 3" key="1">
    <citation type="submission" date="2020-11" db="EMBL/GenBank/DDBJ databases">
        <title>Identification of Lelliottia nimipressuralis from Wound Infection by Whole Genome-Based Bacterial Identification.</title>
        <authorList>
            <person name="Navarathna D.H."/>
            <person name="Choi H."/>
            <person name="Jinadatha C."/>
            <person name="Chatterjee P."/>
            <person name="Hwang M."/>
        </authorList>
    </citation>
    <scope>NUCLEOTIDE SEQUENCE [LARGE SCALE GENOMIC DNA]</scope>
    <source>
        <strain evidence="2 3">DN2020</strain>
    </source>
</reference>
<feature type="domain" description="A-factor biosynthesis hotdog" evidence="1">
    <location>
        <begin position="9"/>
        <end position="110"/>
    </location>
</feature>
<protein>
    <recommendedName>
        <fullName evidence="1">A-factor biosynthesis hotdog domain-containing protein</fullName>
    </recommendedName>
</protein>
<gene>
    <name evidence="2" type="ORF">ISP11_01280</name>
</gene>
<evidence type="ECO:0000313" key="2">
    <source>
        <dbReference type="EMBL" id="MBF4176485.1"/>
    </source>
</evidence>
<accession>A0ABD4K4U6</accession>
<comment type="caution">
    <text evidence="2">The sequence shown here is derived from an EMBL/GenBank/DDBJ whole genome shotgun (WGS) entry which is preliminary data.</text>
</comment>
<feature type="domain" description="A-factor biosynthesis hotdog" evidence="1">
    <location>
        <begin position="174"/>
        <end position="292"/>
    </location>
</feature>
<dbReference type="Proteomes" id="UP000628560">
    <property type="component" value="Unassembled WGS sequence"/>
</dbReference>
<sequence length="297" mass="34244">MKDVKLYTHKRNESDIFIKNISKISDNHFQCDLRLITDHHFYCDFIPCTNRINPIFLLECARQIETYLSHTEFGITLDSKFLLDSWSMKYYPTRTGDAERLKADIYSKHPTINKKNKNQFNVIFKINMTVICTVTIDVRYITSHCYKLIRSIPDGINTPRVIAPLSPASVCYTSNGNVILADLNDNGPYVKAIININKNNKSLNDHEQDHITGMNLTEAAKQICYSYLLIYMNEKSDRFIPVNLKGSFFSFVEKHIPAFVVIKKVELQDNIYSFDIDVIQSKETLATVSLKLRGEHG</sequence>
<dbReference type="EMBL" id="JADIXP010000001">
    <property type="protein sequence ID" value="MBF4176485.1"/>
    <property type="molecule type" value="Genomic_DNA"/>
</dbReference>
<evidence type="ECO:0000259" key="1">
    <source>
        <dbReference type="Pfam" id="PF03756"/>
    </source>
</evidence>
<dbReference type="Pfam" id="PF03756">
    <property type="entry name" value="AfsA"/>
    <property type="match status" value="2"/>
</dbReference>
<proteinExistence type="predicted"/>
<evidence type="ECO:0000313" key="3">
    <source>
        <dbReference type="Proteomes" id="UP000628560"/>
    </source>
</evidence>
<dbReference type="AlphaFoldDB" id="A0ABD4K4U6"/>
<organism evidence="2 3">
    <name type="scientific">Lelliottia nimipressuralis</name>
    <dbReference type="NCBI Taxonomy" id="69220"/>
    <lineage>
        <taxon>Bacteria</taxon>
        <taxon>Pseudomonadati</taxon>
        <taxon>Pseudomonadota</taxon>
        <taxon>Gammaproteobacteria</taxon>
        <taxon>Enterobacterales</taxon>
        <taxon>Enterobacteriaceae</taxon>
        <taxon>Lelliottia</taxon>
    </lineage>
</organism>
<name>A0ABD4K4U6_9ENTR</name>
<dbReference type="RefSeq" id="WP_194512158.1">
    <property type="nucleotide sequence ID" value="NZ_JADIXP010000001.1"/>
</dbReference>